<keyword evidence="5" id="KW-0255">Endonuclease</keyword>
<dbReference type="InterPro" id="IPR001604">
    <property type="entry name" value="Endo_G_ENPP1-like_dom"/>
</dbReference>
<keyword evidence="5" id="KW-0378">Hydrolase</keyword>
<feature type="active site" description="Proton acceptor" evidence="1">
    <location>
        <position position="167"/>
    </location>
</feature>
<gene>
    <name evidence="5" type="ORF">SAMN06265348_10994</name>
</gene>
<feature type="domain" description="DNA/RNA non-specific endonuclease/pyrophosphatase/phosphodiesterase" evidence="4">
    <location>
        <begin position="104"/>
        <end position="314"/>
    </location>
</feature>
<evidence type="ECO:0000259" key="4">
    <source>
        <dbReference type="SMART" id="SM00892"/>
    </source>
</evidence>
<keyword evidence="2" id="KW-0479">Metal-binding</keyword>
<dbReference type="EMBL" id="FXTN01000009">
    <property type="protein sequence ID" value="SMO86965.1"/>
    <property type="molecule type" value="Genomic_DNA"/>
</dbReference>
<dbReference type="CDD" id="cd00091">
    <property type="entry name" value="NUC"/>
    <property type="match status" value="1"/>
</dbReference>
<organism evidence="5 6">
    <name type="scientific">Pedobacter westerhofensis</name>
    <dbReference type="NCBI Taxonomy" id="425512"/>
    <lineage>
        <taxon>Bacteria</taxon>
        <taxon>Pseudomonadati</taxon>
        <taxon>Bacteroidota</taxon>
        <taxon>Sphingobacteriia</taxon>
        <taxon>Sphingobacteriales</taxon>
        <taxon>Sphingobacteriaceae</taxon>
        <taxon>Pedobacter</taxon>
    </lineage>
</organism>
<dbReference type="SUPFAM" id="SSF54060">
    <property type="entry name" value="His-Me finger endonucleases"/>
    <property type="match status" value="1"/>
</dbReference>
<reference evidence="5 6" key="1">
    <citation type="submission" date="2017-05" db="EMBL/GenBank/DDBJ databases">
        <authorList>
            <person name="Varghese N."/>
            <person name="Submissions S."/>
        </authorList>
    </citation>
    <scope>NUCLEOTIDE SEQUENCE [LARGE SCALE GENOMIC DNA]</scope>
    <source>
        <strain evidence="5 6">DSM 19036</strain>
    </source>
</reference>
<feature type="domain" description="ENPP1-3/EXOG-like endonuclease/phosphodiesterase" evidence="3">
    <location>
        <begin position="105"/>
        <end position="314"/>
    </location>
</feature>
<sequence length="328" mass="36357">MQESDIAMNYKKILFPVTFCILLLCESSCQQSQQTDFNTYGHKATADTLRTAETDSPDTSGLLLKSLPERKPDVQVQDSTSQILLGNPSGATSSTANADNYLIDHRYYVESYSRSKGAPNWVSWHIGAEDLGKTERLNNFRPDTSLPEGWYEADNTSYKGSGFDKGHNCPSGDRTSSTAANSSTFLMDNMIPQAPNNNQHTWEHLESYCRTQVKKGNEVYVIMGSYGSGGTGKNGYAQTIDNGNIKVPSNIWKVVVVIPEGSNDLQRINDNTRIIAIDTPNDNDITPNWMNYLCTVRDIEKATGYDLLSALPVALQNRVELRKFKGGN</sequence>
<dbReference type="GO" id="GO:0003676">
    <property type="term" value="F:nucleic acid binding"/>
    <property type="evidence" value="ECO:0007669"/>
    <property type="project" value="InterPro"/>
</dbReference>
<keyword evidence="6" id="KW-1185">Reference proteome</keyword>
<dbReference type="GO" id="GO:0004519">
    <property type="term" value="F:endonuclease activity"/>
    <property type="evidence" value="ECO:0007669"/>
    <property type="project" value="UniProtKB-KW"/>
</dbReference>
<evidence type="ECO:0000256" key="2">
    <source>
        <dbReference type="PIRSR" id="PIRSR640255-2"/>
    </source>
</evidence>
<evidence type="ECO:0000313" key="6">
    <source>
        <dbReference type="Proteomes" id="UP000320300"/>
    </source>
</evidence>
<dbReference type="Proteomes" id="UP000320300">
    <property type="component" value="Unassembled WGS sequence"/>
</dbReference>
<dbReference type="InterPro" id="IPR044925">
    <property type="entry name" value="His-Me_finger_sf"/>
</dbReference>
<proteinExistence type="predicted"/>
<dbReference type="GO" id="GO:0016787">
    <property type="term" value="F:hydrolase activity"/>
    <property type="evidence" value="ECO:0007669"/>
    <property type="project" value="InterPro"/>
</dbReference>
<dbReference type="PANTHER" id="PTHR13966:SF5">
    <property type="entry name" value="ENDONUCLEASE G, MITOCHONDRIAL"/>
    <property type="match status" value="1"/>
</dbReference>
<accession>A0A521ESS3</accession>
<dbReference type="AlphaFoldDB" id="A0A521ESS3"/>
<dbReference type="Pfam" id="PF01223">
    <property type="entry name" value="Endonuclease_NS"/>
    <property type="match status" value="1"/>
</dbReference>
<dbReference type="PANTHER" id="PTHR13966">
    <property type="entry name" value="ENDONUCLEASE RELATED"/>
    <property type="match status" value="1"/>
</dbReference>
<dbReference type="InterPro" id="IPR044929">
    <property type="entry name" value="DNA/RNA_non-sp_Endonuclease_sf"/>
</dbReference>
<dbReference type="SMART" id="SM00477">
    <property type="entry name" value="NUC"/>
    <property type="match status" value="1"/>
</dbReference>
<keyword evidence="5" id="KW-0540">Nuclease</keyword>
<feature type="binding site" evidence="2">
    <location>
        <position position="198"/>
    </location>
    <ligand>
        <name>Mg(2+)</name>
        <dbReference type="ChEBI" id="CHEBI:18420"/>
        <note>catalytic</note>
    </ligand>
</feature>
<evidence type="ECO:0000313" key="5">
    <source>
        <dbReference type="EMBL" id="SMO86965.1"/>
    </source>
</evidence>
<dbReference type="InterPro" id="IPR040255">
    <property type="entry name" value="Non-specific_endonuclease"/>
</dbReference>
<dbReference type="InterPro" id="IPR020821">
    <property type="entry name" value="ENPP1-3/EXOG-like_nuc-like"/>
</dbReference>
<name>A0A521ESS3_9SPHI</name>
<dbReference type="GO" id="GO:0046872">
    <property type="term" value="F:metal ion binding"/>
    <property type="evidence" value="ECO:0007669"/>
    <property type="project" value="UniProtKB-KW"/>
</dbReference>
<protein>
    <submittedName>
        <fullName evidence="5">Endonuclease G</fullName>
    </submittedName>
</protein>
<evidence type="ECO:0000259" key="3">
    <source>
        <dbReference type="SMART" id="SM00477"/>
    </source>
</evidence>
<dbReference type="SMART" id="SM00892">
    <property type="entry name" value="Endonuclease_NS"/>
    <property type="match status" value="1"/>
</dbReference>
<dbReference type="Gene3D" id="3.40.570.10">
    <property type="entry name" value="Extracellular Endonuclease, subunit A"/>
    <property type="match status" value="1"/>
</dbReference>
<evidence type="ECO:0000256" key="1">
    <source>
        <dbReference type="PIRSR" id="PIRSR640255-1"/>
    </source>
</evidence>